<dbReference type="InterPro" id="IPR037066">
    <property type="entry name" value="Plug_dom_sf"/>
</dbReference>
<accession>A0AAE3SEI9</accession>
<name>A0AAE3SEI9_9BACT</name>
<evidence type="ECO:0000256" key="9">
    <source>
        <dbReference type="RuleBase" id="RU003357"/>
    </source>
</evidence>
<dbReference type="Proteomes" id="UP001209229">
    <property type="component" value="Unassembled WGS sequence"/>
</dbReference>
<dbReference type="InterPro" id="IPR023996">
    <property type="entry name" value="TonB-dep_OMP_SusC/RagA"/>
</dbReference>
<proteinExistence type="inferred from homology"/>
<keyword evidence="13" id="KW-1185">Reference proteome</keyword>
<dbReference type="Pfam" id="PF00593">
    <property type="entry name" value="TonB_dep_Rec_b-barrel"/>
    <property type="match status" value="1"/>
</dbReference>
<evidence type="ECO:0000313" key="13">
    <source>
        <dbReference type="Proteomes" id="UP001209229"/>
    </source>
</evidence>
<dbReference type="InterPro" id="IPR012910">
    <property type="entry name" value="Plug_dom"/>
</dbReference>
<dbReference type="PROSITE" id="PS52016">
    <property type="entry name" value="TONB_DEPENDENT_REC_3"/>
    <property type="match status" value="1"/>
</dbReference>
<protein>
    <submittedName>
        <fullName evidence="12">TonB-dependent receptor</fullName>
    </submittedName>
</protein>
<dbReference type="GO" id="GO:0009279">
    <property type="term" value="C:cell outer membrane"/>
    <property type="evidence" value="ECO:0007669"/>
    <property type="project" value="UniProtKB-SubCell"/>
</dbReference>
<evidence type="ECO:0000256" key="6">
    <source>
        <dbReference type="ARBA" id="ARBA00023136"/>
    </source>
</evidence>
<evidence type="ECO:0000259" key="10">
    <source>
        <dbReference type="Pfam" id="PF00593"/>
    </source>
</evidence>
<dbReference type="Gene3D" id="2.170.130.10">
    <property type="entry name" value="TonB-dependent receptor, plug domain"/>
    <property type="match status" value="1"/>
</dbReference>
<evidence type="ECO:0000256" key="4">
    <source>
        <dbReference type="ARBA" id="ARBA00022692"/>
    </source>
</evidence>
<dbReference type="NCBIfam" id="TIGR04057">
    <property type="entry name" value="SusC_RagA_signa"/>
    <property type="match status" value="1"/>
</dbReference>
<reference evidence="12" key="1">
    <citation type="submission" date="2022-10" db="EMBL/GenBank/DDBJ databases">
        <authorList>
            <person name="Yu W.X."/>
        </authorList>
    </citation>
    <scope>NUCLEOTIDE SEQUENCE</scope>
    <source>
        <strain evidence="12">AAT</strain>
    </source>
</reference>
<evidence type="ECO:0000259" key="11">
    <source>
        <dbReference type="Pfam" id="PF07715"/>
    </source>
</evidence>
<evidence type="ECO:0000256" key="3">
    <source>
        <dbReference type="ARBA" id="ARBA00022452"/>
    </source>
</evidence>
<feature type="domain" description="TonB-dependent receptor-like beta-barrel" evidence="10">
    <location>
        <begin position="544"/>
        <end position="1075"/>
    </location>
</feature>
<dbReference type="Pfam" id="PF13715">
    <property type="entry name" value="CarbopepD_reg_2"/>
    <property type="match status" value="1"/>
</dbReference>
<sequence>MKKQNDALISIWNKIWKSNLALFKAIVLTLVITSAIPNESIYAGAIVQDGGVIKGNVKDTSGEVIIGATVVVKGTTIGTITDVEGNYTLSNVPANSVILFSFIGLKTQETVYSGQGVINVVLEADTKDIDEVVVVGYGTVKKTDLTGSVSTVSPKELTKKGAPSMMESLQGQVPGVSITQSSGRTGGGFDIAIRGNQSIGGSSSPLYVIDGIVVSDIQMLNPADIERIDVLKDASSAAIYGSRASNGVVIVTTKSGKGLGGKTQKPVVSYDGYVGTRSIARMPDFMNGIDFMKYRFARYTLPEDGSATDVGSLNYGITAPNLRTTLIANYLPEVDGNGNYMVGSNYHDNYYDDPDSQMSNVERMMMNGEDVNWRDYVTRNGFQQNHFVNVSGASENVSYHFGFGYQQDKGVIINDQEDRFNIKAAIDAKVSDHVTTGISLNLARTENDWGSDDGVSNAFRLNPYCAPYDSNGELVVQPGSAGALNSDFGGFTSSRNPMLDIANTTHGDKKLHILGNLYVALKPFKDFQIKSTFSPNLYQGREHLYQTAETDARASAGTDYASVRASNSFDWTWDNQVNYSLDIEDHSFGIMGLFSMNKYTNERFNQYGEDFPANTSYYNMGTAANVLSSTSSYTENSLMSYAARLNYSYKGKYLLTATVRADGSSRFSESKRWGSFPSAAVAWRASEESFMKQFNWLSNLKLRLSYGTTGSHAVGNYDIATMPSSTAYYAFGSEMAYGYGPNGIVNRDIMWEKTKEVDFGFDMSVFNQRISLVFDAYNKLTDGILMNRSLPVEAGGGAVVRDNIGKVRNKGIELSLRTINVKTNDWQWETTFSFAKNKNEIEQLYGDGTSEDIGNNWWVGEPVDVFYNYTLDGIVSDKPITVTLPGTNQTQSFDHAYDFYYQYYGWYEGMPIVKDRNNDGEINSDDESIIGHAEPDWTGSFSTSLRYKNIDLGISLYTKQNYMVRSRFLERYQDYGDRGRMHINMDYYIPAGTPILLSDGTVGVQESTHYGKYAYPNNFSGAGRGGSGNYYRNVNQYVDASYTKIKNITLGYTLPSEILDKVGISYLRVYTNITNPFVFSDYKGFDPEWASASLSNGGPSTVTYQFGVNVRF</sequence>
<dbReference type="InterPro" id="IPR023997">
    <property type="entry name" value="TonB-dep_OMP_SusC/RagA_CS"/>
</dbReference>
<evidence type="ECO:0000256" key="7">
    <source>
        <dbReference type="ARBA" id="ARBA00023237"/>
    </source>
</evidence>
<dbReference type="InterPro" id="IPR000531">
    <property type="entry name" value="Beta-barrel_TonB"/>
</dbReference>
<dbReference type="Gene3D" id="2.40.170.20">
    <property type="entry name" value="TonB-dependent receptor, beta-barrel domain"/>
    <property type="match status" value="1"/>
</dbReference>
<evidence type="ECO:0000313" key="12">
    <source>
        <dbReference type="EMBL" id="MCW3786420.1"/>
    </source>
</evidence>
<evidence type="ECO:0000256" key="8">
    <source>
        <dbReference type="PROSITE-ProRule" id="PRU01360"/>
    </source>
</evidence>
<gene>
    <name evidence="12" type="ORF">OM075_08070</name>
</gene>
<dbReference type="SUPFAM" id="SSF56935">
    <property type="entry name" value="Porins"/>
    <property type="match status" value="1"/>
</dbReference>
<dbReference type="EMBL" id="JAPDPJ010000014">
    <property type="protein sequence ID" value="MCW3786420.1"/>
    <property type="molecule type" value="Genomic_DNA"/>
</dbReference>
<dbReference type="Pfam" id="PF07715">
    <property type="entry name" value="Plug"/>
    <property type="match status" value="1"/>
</dbReference>
<evidence type="ECO:0000256" key="5">
    <source>
        <dbReference type="ARBA" id="ARBA00023077"/>
    </source>
</evidence>
<dbReference type="Gene3D" id="2.60.40.1120">
    <property type="entry name" value="Carboxypeptidase-like, regulatory domain"/>
    <property type="match status" value="1"/>
</dbReference>
<dbReference type="SUPFAM" id="SSF49464">
    <property type="entry name" value="Carboxypeptidase regulatory domain-like"/>
    <property type="match status" value="1"/>
</dbReference>
<dbReference type="InterPro" id="IPR039426">
    <property type="entry name" value="TonB-dep_rcpt-like"/>
</dbReference>
<dbReference type="AlphaFoldDB" id="A0AAE3SEI9"/>
<comment type="subcellular location">
    <subcellularLocation>
        <location evidence="1 8">Cell outer membrane</location>
        <topology evidence="1 8">Multi-pass membrane protein</topology>
    </subcellularLocation>
</comment>
<dbReference type="InterPro" id="IPR008969">
    <property type="entry name" value="CarboxyPept-like_regulatory"/>
</dbReference>
<keyword evidence="12" id="KW-0675">Receptor</keyword>
<feature type="domain" description="TonB-dependent receptor plug" evidence="11">
    <location>
        <begin position="142"/>
        <end position="248"/>
    </location>
</feature>
<keyword evidence="7 8" id="KW-0998">Cell outer membrane</keyword>
<keyword evidence="2 8" id="KW-0813">Transport</keyword>
<evidence type="ECO:0000256" key="1">
    <source>
        <dbReference type="ARBA" id="ARBA00004571"/>
    </source>
</evidence>
<organism evidence="12 13">
    <name type="scientific">Plebeiibacterium sediminum</name>
    <dbReference type="NCBI Taxonomy" id="2992112"/>
    <lineage>
        <taxon>Bacteria</taxon>
        <taxon>Pseudomonadati</taxon>
        <taxon>Bacteroidota</taxon>
        <taxon>Bacteroidia</taxon>
        <taxon>Marinilabiliales</taxon>
        <taxon>Marinilabiliaceae</taxon>
        <taxon>Plebeiibacterium</taxon>
    </lineage>
</organism>
<dbReference type="InterPro" id="IPR036942">
    <property type="entry name" value="Beta-barrel_TonB_sf"/>
</dbReference>
<comment type="caution">
    <text evidence="12">The sequence shown here is derived from an EMBL/GenBank/DDBJ whole genome shotgun (WGS) entry which is preliminary data.</text>
</comment>
<keyword evidence="3 8" id="KW-1134">Transmembrane beta strand</keyword>
<keyword evidence="5 9" id="KW-0798">TonB box</keyword>
<comment type="similarity">
    <text evidence="8 9">Belongs to the TonB-dependent receptor family.</text>
</comment>
<dbReference type="RefSeq" id="WP_301189985.1">
    <property type="nucleotide sequence ID" value="NZ_JAPDPJ010000014.1"/>
</dbReference>
<dbReference type="NCBIfam" id="TIGR04056">
    <property type="entry name" value="OMP_RagA_SusC"/>
    <property type="match status" value="1"/>
</dbReference>
<keyword evidence="6 8" id="KW-0472">Membrane</keyword>
<keyword evidence="4 8" id="KW-0812">Transmembrane</keyword>
<evidence type="ECO:0000256" key="2">
    <source>
        <dbReference type="ARBA" id="ARBA00022448"/>
    </source>
</evidence>
<dbReference type="FunFam" id="2.170.130.10:FF:000008">
    <property type="entry name" value="SusC/RagA family TonB-linked outer membrane protein"/>
    <property type="match status" value="1"/>
</dbReference>